<dbReference type="Proteomes" id="UP000593875">
    <property type="component" value="Chromosome"/>
</dbReference>
<dbReference type="KEGG" id="mlir:LPB04_05705"/>
<evidence type="ECO:0000313" key="13">
    <source>
        <dbReference type="Proteomes" id="UP000593875"/>
    </source>
</evidence>
<keyword evidence="13" id="KW-1185">Reference proteome</keyword>
<dbReference type="InterPro" id="IPR045584">
    <property type="entry name" value="Pilin-like"/>
</dbReference>
<dbReference type="AlphaFoldDB" id="A0A7L9U7D5"/>
<reference evidence="12 13" key="1">
    <citation type="submission" date="2020-10" db="EMBL/GenBank/DDBJ databases">
        <title>Genome sequencing of Massilia sp. LPB0304.</title>
        <authorList>
            <person name="Kim J."/>
        </authorList>
    </citation>
    <scope>NUCLEOTIDE SEQUENCE [LARGE SCALE GENOMIC DNA]</scope>
    <source>
        <strain evidence="12 13">LPB0304</strain>
    </source>
</reference>
<evidence type="ECO:0000256" key="10">
    <source>
        <dbReference type="ARBA" id="ARBA00030775"/>
    </source>
</evidence>
<keyword evidence="7" id="KW-1133">Transmembrane helix</keyword>
<evidence type="ECO:0000313" key="12">
    <source>
        <dbReference type="EMBL" id="QOL50780.1"/>
    </source>
</evidence>
<feature type="domain" description="General secretion pathway GspH" evidence="11">
    <location>
        <begin position="31"/>
        <end position="122"/>
    </location>
</feature>
<gene>
    <name evidence="12" type="ORF">LPB04_05705</name>
</gene>
<evidence type="ECO:0000256" key="1">
    <source>
        <dbReference type="ARBA" id="ARBA00004377"/>
    </source>
</evidence>
<evidence type="ECO:0000256" key="8">
    <source>
        <dbReference type="ARBA" id="ARBA00023136"/>
    </source>
</evidence>
<keyword evidence="5" id="KW-0997">Cell inner membrane</keyword>
<comment type="subcellular location">
    <subcellularLocation>
        <location evidence="1">Cell inner membrane</location>
        <topology evidence="1">Single-pass membrane protein</topology>
    </subcellularLocation>
</comment>
<evidence type="ECO:0000256" key="4">
    <source>
        <dbReference type="ARBA" id="ARBA00022481"/>
    </source>
</evidence>
<keyword evidence="6" id="KW-0812">Transmembrane</keyword>
<name>A0A7L9U7D5_9BURK</name>
<dbReference type="InterPro" id="IPR022346">
    <property type="entry name" value="T2SS_GspH"/>
</dbReference>
<dbReference type="GO" id="GO:0005886">
    <property type="term" value="C:plasma membrane"/>
    <property type="evidence" value="ECO:0007669"/>
    <property type="project" value="UniProtKB-SubCell"/>
</dbReference>
<proteinExistence type="inferred from homology"/>
<dbReference type="EMBL" id="CP062941">
    <property type="protein sequence ID" value="QOL50780.1"/>
    <property type="molecule type" value="Genomic_DNA"/>
</dbReference>
<dbReference type="Pfam" id="PF12019">
    <property type="entry name" value="GspH"/>
    <property type="match status" value="1"/>
</dbReference>
<organism evidence="12 13">
    <name type="scientific">Massilia litorea</name>
    <dbReference type="NCBI Taxonomy" id="2769491"/>
    <lineage>
        <taxon>Bacteria</taxon>
        <taxon>Pseudomonadati</taxon>
        <taxon>Pseudomonadota</taxon>
        <taxon>Betaproteobacteria</taxon>
        <taxon>Burkholderiales</taxon>
        <taxon>Oxalobacteraceae</taxon>
        <taxon>Telluria group</taxon>
        <taxon>Massilia</taxon>
    </lineage>
</organism>
<comment type="similarity">
    <text evidence="9">Belongs to the GSP H family.</text>
</comment>
<accession>A0A7L9U7D5</accession>
<evidence type="ECO:0000256" key="3">
    <source>
        <dbReference type="ARBA" id="ARBA00022475"/>
    </source>
</evidence>
<evidence type="ECO:0000256" key="9">
    <source>
        <dbReference type="ARBA" id="ARBA00025772"/>
    </source>
</evidence>
<evidence type="ECO:0000259" key="11">
    <source>
        <dbReference type="Pfam" id="PF12019"/>
    </source>
</evidence>
<dbReference type="GO" id="GO:0015628">
    <property type="term" value="P:protein secretion by the type II secretion system"/>
    <property type="evidence" value="ECO:0007669"/>
    <property type="project" value="InterPro"/>
</dbReference>
<dbReference type="SUPFAM" id="SSF54523">
    <property type="entry name" value="Pili subunits"/>
    <property type="match status" value="1"/>
</dbReference>
<keyword evidence="4" id="KW-0488">Methylation</keyword>
<evidence type="ECO:0000256" key="6">
    <source>
        <dbReference type="ARBA" id="ARBA00022692"/>
    </source>
</evidence>
<evidence type="ECO:0000256" key="7">
    <source>
        <dbReference type="ARBA" id="ARBA00022989"/>
    </source>
</evidence>
<dbReference type="GO" id="GO:0015627">
    <property type="term" value="C:type II protein secretion system complex"/>
    <property type="evidence" value="ECO:0007669"/>
    <property type="project" value="InterPro"/>
</dbReference>
<keyword evidence="3" id="KW-1003">Cell membrane</keyword>
<dbReference type="Gene3D" id="3.30.700.10">
    <property type="entry name" value="Glycoprotein, Type 4 Pilin"/>
    <property type="match status" value="1"/>
</dbReference>
<evidence type="ECO:0000256" key="5">
    <source>
        <dbReference type="ARBA" id="ARBA00022519"/>
    </source>
</evidence>
<sequence length="175" mass="18546">MVIVIAVVSVVAAIAIPQASSTSPAAADAVAAEIASALRFAQREAIRTGKYQQVSVNPATQILRVYEPNSGNGTTATHPVDKRDYQISFAGNAMPRATIVSAVFDYEGGPTTNYASFGPDGTPSYIDPSKLSQLWSALFGTKDIDPLKGEGRVTIRYGNVERVVRLAPVTGRVTF</sequence>
<keyword evidence="8" id="KW-0472">Membrane</keyword>
<protein>
    <recommendedName>
        <fullName evidence="2">Type II secretion system protein H</fullName>
    </recommendedName>
    <alternativeName>
        <fullName evidence="10">General secretion pathway protein H</fullName>
    </alternativeName>
</protein>
<evidence type="ECO:0000256" key="2">
    <source>
        <dbReference type="ARBA" id="ARBA00021549"/>
    </source>
</evidence>